<proteinExistence type="predicted"/>
<reference evidence="2" key="1">
    <citation type="submission" date="2021-09" db="EMBL/GenBank/DDBJ databases">
        <authorList>
            <consortium name="AG Swart"/>
            <person name="Singh M."/>
            <person name="Singh A."/>
            <person name="Seah K."/>
            <person name="Emmerich C."/>
        </authorList>
    </citation>
    <scope>NUCLEOTIDE SEQUENCE</scope>
    <source>
        <strain evidence="2">ATCC30299</strain>
    </source>
</reference>
<protein>
    <submittedName>
        <fullName evidence="2">Uncharacterized protein</fullName>
    </submittedName>
</protein>
<name>A0AAU9KS78_9CILI</name>
<comment type="caution">
    <text evidence="2">The sequence shown here is derived from an EMBL/GenBank/DDBJ whole genome shotgun (WGS) entry which is preliminary data.</text>
</comment>
<accession>A0AAU9KS78</accession>
<dbReference type="Proteomes" id="UP001162131">
    <property type="component" value="Unassembled WGS sequence"/>
</dbReference>
<evidence type="ECO:0000313" key="3">
    <source>
        <dbReference type="Proteomes" id="UP001162131"/>
    </source>
</evidence>
<sequence length="233" mass="27074">MNSNEFLADHELGFNVDKGNLNNFSQKIPQNLTNSQQSPEVIKSDLLKLQEKISSLESRLQPSHQSSQIIYCPKVEIKKTKHSASSSLLKSFEREERELEELERSITSTPSKKSSASLNAVLDRLRTDLLNQRQKNVKLRKSNDGLKKMLNHREDLHAKLAMLQEDHYTLIQSFERSENIRNKQKEMIESLKNEILEYEAAENEKGEQKKPKKKRPIIPKPKTKRLYSCVNYN</sequence>
<feature type="compositionally biased region" description="Basic residues" evidence="1">
    <location>
        <begin position="210"/>
        <end position="222"/>
    </location>
</feature>
<feature type="region of interest" description="Disordered" evidence="1">
    <location>
        <begin position="201"/>
        <end position="222"/>
    </location>
</feature>
<gene>
    <name evidence="2" type="ORF">BSTOLATCC_MIC66023</name>
</gene>
<keyword evidence="3" id="KW-1185">Reference proteome</keyword>
<evidence type="ECO:0000256" key="1">
    <source>
        <dbReference type="SAM" id="MobiDB-lite"/>
    </source>
</evidence>
<evidence type="ECO:0000313" key="2">
    <source>
        <dbReference type="EMBL" id="CAG9336135.1"/>
    </source>
</evidence>
<dbReference type="EMBL" id="CAJZBQ010000064">
    <property type="protein sequence ID" value="CAG9336135.1"/>
    <property type="molecule type" value="Genomic_DNA"/>
</dbReference>
<organism evidence="2 3">
    <name type="scientific">Blepharisma stoltei</name>
    <dbReference type="NCBI Taxonomy" id="1481888"/>
    <lineage>
        <taxon>Eukaryota</taxon>
        <taxon>Sar</taxon>
        <taxon>Alveolata</taxon>
        <taxon>Ciliophora</taxon>
        <taxon>Postciliodesmatophora</taxon>
        <taxon>Heterotrichea</taxon>
        <taxon>Heterotrichida</taxon>
        <taxon>Blepharismidae</taxon>
        <taxon>Blepharisma</taxon>
    </lineage>
</organism>
<dbReference type="AlphaFoldDB" id="A0AAU9KS78"/>